<sequence>MTEQLSMYLQNLFQAPPHEIDTFVSAFKCREAKKNELLVLKDEVCRHTFFVCQGSVRAYFITDEGQKATRYIALENQFITTIHSFISQAPTNEYIQAVENSVLLSISYTDFKKLVAETTLAKNLYIKQLEVAYVTNHWRLESFLKMTAGQRYGFLLKTNPAIIQRLSNRIVASYLGITQESLSRLKGKK</sequence>
<gene>
    <name evidence="2" type="ORF">CHU92_06800</name>
</gene>
<dbReference type="InterPro" id="IPR014710">
    <property type="entry name" value="RmlC-like_jellyroll"/>
</dbReference>
<dbReference type="AlphaFoldDB" id="A0A255Z9E9"/>
<protein>
    <recommendedName>
        <fullName evidence="1">Cyclic nucleotide-binding domain-containing protein</fullName>
    </recommendedName>
</protein>
<dbReference type="EMBL" id="NOXV01000240">
    <property type="protein sequence ID" value="OYQ38052.1"/>
    <property type="molecule type" value="Genomic_DNA"/>
</dbReference>
<accession>A0A255Z9E9</accession>
<dbReference type="InterPro" id="IPR000595">
    <property type="entry name" value="cNMP-bd_dom"/>
</dbReference>
<dbReference type="Proteomes" id="UP000216605">
    <property type="component" value="Unassembled WGS sequence"/>
</dbReference>
<proteinExistence type="predicted"/>
<dbReference type="Gene3D" id="2.60.120.10">
    <property type="entry name" value="Jelly Rolls"/>
    <property type="match status" value="1"/>
</dbReference>
<evidence type="ECO:0000313" key="3">
    <source>
        <dbReference type="Proteomes" id="UP000216605"/>
    </source>
</evidence>
<evidence type="ECO:0000313" key="2">
    <source>
        <dbReference type="EMBL" id="OYQ38052.1"/>
    </source>
</evidence>
<dbReference type="SUPFAM" id="SSF51206">
    <property type="entry name" value="cAMP-binding domain-like"/>
    <property type="match status" value="1"/>
</dbReference>
<dbReference type="InterPro" id="IPR018490">
    <property type="entry name" value="cNMP-bd_dom_sf"/>
</dbReference>
<comment type="caution">
    <text evidence="2">The sequence shown here is derived from an EMBL/GenBank/DDBJ whole genome shotgun (WGS) entry which is preliminary data.</text>
</comment>
<name>A0A255Z9E9_9FLAO</name>
<dbReference type="CDD" id="cd00038">
    <property type="entry name" value="CAP_ED"/>
    <property type="match status" value="1"/>
</dbReference>
<dbReference type="OrthoDB" id="1092431at2"/>
<dbReference type="Pfam" id="PF00027">
    <property type="entry name" value="cNMP_binding"/>
    <property type="match status" value="1"/>
</dbReference>
<dbReference type="RefSeq" id="WP_094413909.1">
    <property type="nucleotide sequence ID" value="NZ_NOXV01000240.1"/>
</dbReference>
<evidence type="ECO:0000259" key="1">
    <source>
        <dbReference type="Pfam" id="PF00027"/>
    </source>
</evidence>
<reference evidence="2 3" key="1">
    <citation type="submission" date="2017-07" db="EMBL/GenBank/DDBJ databases">
        <title>Flavobacterium cyanobacteriorum sp. nov., isolated from cyanobacterial aggregates in a eutrophic lake.</title>
        <authorList>
            <person name="Cai H."/>
        </authorList>
    </citation>
    <scope>NUCLEOTIDE SEQUENCE [LARGE SCALE GENOMIC DNA]</scope>
    <source>
        <strain evidence="2 3">TH021</strain>
    </source>
</reference>
<organism evidence="2 3">
    <name type="scientific">Flavobacterium cyanobacteriorum</name>
    <dbReference type="NCBI Taxonomy" id="2022802"/>
    <lineage>
        <taxon>Bacteria</taxon>
        <taxon>Pseudomonadati</taxon>
        <taxon>Bacteroidota</taxon>
        <taxon>Flavobacteriia</taxon>
        <taxon>Flavobacteriales</taxon>
        <taxon>Flavobacteriaceae</taxon>
        <taxon>Flavobacterium</taxon>
    </lineage>
</organism>
<feature type="domain" description="Cyclic nucleotide-binding" evidence="1">
    <location>
        <begin position="30"/>
        <end position="117"/>
    </location>
</feature>
<keyword evidence="3" id="KW-1185">Reference proteome</keyword>